<gene>
    <name evidence="1" type="ORF">ACG01O_20855</name>
</gene>
<accession>A0ABW7H4C2</accession>
<evidence type="ECO:0000313" key="2">
    <source>
        <dbReference type="Proteomes" id="UP001606303"/>
    </source>
</evidence>
<protein>
    <submittedName>
        <fullName evidence="1">Uncharacterized protein</fullName>
    </submittedName>
</protein>
<evidence type="ECO:0000313" key="1">
    <source>
        <dbReference type="EMBL" id="MFG6469087.1"/>
    </source>
</evidence>
<dbReference type="RefSeq" id="WP_394387379.1">
    <property type="nucleotide sequence ID" value="NZ_JBIGIB010000007.1"/>
</dbReference>
<reference evidence="1 2" key="1">
    <citation type="submission" date="2024-08" db="EMBL/GenBank/DDBJ databases">
        <authorList>
            <person name="Lu H."/>
        </authorList>
    </citation>
    <scope>NUCLEOTIDE SEQUENCE [LARGE SCALE GENOMIC DNA]</scope>
    <source>
        <strain evidence="1 2">BYS87W</strain>
    </source>
</reference>
<name>A0ABW7H4C2_9BURK</name>
<sequence>MAPLVEALANHREVLTQDWPAIRALLPAGCFRDANNGSVACPPAEGVLRMSVVPGPLGLIHIVLQTPATCDALYEVLSQRFGKGELANGDKCYARWKLGKRVSRGSVNVSPGRKNPAELHLQFAIQQGP</sequence>
<comment type="caution">
    <text evidence="1">The sequence shown here is derived from an EMBL/GenBank/DDBJ whole genome shotgun (WGS) entry which is preliminary data.</text>
</comment>
<keyword evidence="2" id="KW-1185">Reference proteome</keyword>
<proteinExistence type="predicted"/>
<organism evidence="1 2">
    <name type="scientific">Pelomonas baiyunensis</name>
    <dbReference type="NCBI Taxonomy" id="3299026"/>
    <lineage>
        <taxon>Bacteria</taxon>
        <taxon>Pseudomonadati</taxon>
        <taxon>Pseudomonadota</taxon>
        <taxon>Betaproteobacteria</taxon>
        <taxon>Burkholderiales</taxon>
        <taxon>Sphaerotilaceae</taxon>
        <taxon>Roseateles</taxon>
    </lineage>
</organism>
<dbReference type="EMBL" id="JBIGIB010000007">
    <property type="protein sequence ID" value="MFG6469087.1"/>
    <property type="molecule type" value="Genomic_DNA"/>
</dbReference>
<dbReference type="Proteomes" id="UP001606303">
    <property type="component" value="Unassembled WGS sequence"/>
</dbReference>